<evidence type="ECO:0000256" key="1">
    <source>
        <dbReference type="ARBA" id="ARBA00022741"/>
    </source>
</evidence>
<dbReference type="Gene3D" id="3.40.50.300">
    <property type="entry name" value="P-loop containing nucleotide triphosphate hydrolases"/>
    <property type="match status" value="1"/>
</dbReference>
<dbReference type="InterPro" id="IPR027417">
    <property type="entry name" value="P-loop_NTPase"/>
</dbReference>
<dbReference type="SUPFAM" id="SSF52540">
    <property type="entry name" value="P-loop containing nucleoside triphosphate hydrolases"/>
    <property type="match status" value="1"/>
</dbReference>
<name>A0A9D8PNE2_9DELT</name>
<dbReference type="Pfam" id="PF00004">
    <property type="entry name" value="AAA"/>
    <property type="match status" value="1"/>
</dbReference>
<evidence type="ECO:0000259" key="5">
    <source>
        <dbReference type="SMART" id="SM00382"/>
    </source>
</evidence>
<evidence type="ECO:0000313" key="7">
    <source>
        <dbReference type="Proteomes" id="UP000809273"/>
    </source>
</evidence>
<sequence>MELQREKGKSVEIFRKLVSAKQSLIYVVTWEEGRLQLLLEKLAQTMFSTPVKFFTWESTNGLSLNGKGIEGTKDPISAIDRAIGMQENAIFLFKDLHRDMENNYLLARKLRDAYDALAASYKTIFIVAPMLSLPYELNKEMAVVDMDLPAYEEIAALFNSIAASFAKSKGMKAQLTPEEKDALIHGAMGLTFDEAKNAFTKAMMGRKLLDVSALKVILQEKEQLIRKTGILEFVAEKPSIEDIGGLGNLKDWLAARTKSLSPDAAKYGLTPPKGFLMTGISGCGKSLTVQAVSSYWNLPLIRLDMNRVYSGLMGSPEESLAVALKIVEAMAPCVLWVDEIEKGIGSYSGETRDMNVGRIFAMFLTWMQEKRGFVFVAATANEIEMLPPEILRKGRFDEIFFVDLPGVTERMQIFNVHLKKRKQDPRKYNLEDLAKATEGYVGAEIEQCVISALFEAFQQNRELVMDDLMKGIGRMVPLSTTMQEDIKRIKRWAFNRAVLASKPEKYQPKTVVEDRTPKVQEDIIKTSYKKSDI</sequence>
<dbReference type="SMART" id="SM00382">
    <property type="entry name" value="AAA"/>
    <property type="match status" value="1"/>
</dbReference>
<dbReference type="PANTHER" id="PTHR42960:SF1">
    <property type="entry name" value="YCF46 PROTEIN"/>
    <property type="match status" value="1"/>
</dbReference>
<organism evidence="6 7">
    <name type="scientific">Candidatus Zymogenus saltonus</name>
    <dbReference type="NCBI Taxonomy" id="2844893"/>
    <lineage>
        <taxon>Bacteria</taxon>
        <taxon>Deltaproteobacteria</taxon>
        <taxon>Candidatus Zymogenia</taxon>
        <taxon>Candidatus Zymogeniales</taxon>
        <taxon>Candidatus Zymogenaceae</taxon>
        <taxon>Candidatus Zymogenus</taxon>
    </lineage>
</organism>
<dbReference type="EMBL" id="JAFGIX010000024">
    <property type="protein sequence ID" value="MBN1572523.1"/>
    <property type="molecule type" value="Genomic_DNA"/>
</dbReference>
<keyword evidence="2" id="KW-0067">ATP-binding</keyword>
<dbReference type="AlphaFoldDB" id="A0A9D8PNE2"/>
<dbReference type="Gene3D" id="1.10.8.60">
    <property type="match status" value="1"/>
</dbReference>
<dbReference type="GO" id="GO:0016887">
    <property type="term" value="F:ATP hydrolysis activity"/>
    <property type="evidence" value="ECO:0007669"/>
    <property type="project" value="InterPro"/>
</dbReference>
<accession>A0A9D8PNE2</accession>
<evidence type="ECO:0000256" key="3">
    <source>
        <dbReference type="ARBA" id="ARBA00038088"/>
    </source>
</evidence>
<evidence type="ECO:0000313" key="6">
    <source>
        <dbReference type="EMBL" id="MBN1572523.1"/>
    </source>
</evidence>
<dbReference type="InterPro" id="IPR052381">
    <property type="entry name" value="AAA_domain_protein"/>
</dbReference>
<dbReference type="Proteomes" id="UP000809273">
    <property type="component" value="Unassembled WGS sequence"/>
</dbReference>
<dbReference type="InterPro" id="IPR041569">
    <property type="entry name" value="AAA_lid_3"/>
</dbReference>
<comment type="caution">
    <text evidence="6">The sequence shown here is derived from an EMBL/GenBank/DDBJ whole genome shotgun (WGS) entry which is preliminary data.</text>
</comment>
<proteinExistence type="inferred from homology"/>
<reference evidence="6" key="2">
    <citation type="submission" date="2021-01" db="EMBL/GenBank/DDBJ databases">
        <authorList>
            <person name="Hahn C.R."/>
            <person name="Youssef N.H."/>
            <person name="Elshahed M."/>
        </authorList>
    </citation>
    <scope>NUCLEOTIDE SEQUENCE</scope>
    <source>
        <strain evidence="6">Zod_Metabat.24</strain>
    </source>
</reference>
<dbReference type="GO" id="GO:0005524">
    <property type="term" value="F:ATP binding"/>
    <property type="evidence" value="ECO:0007669"/>
    <property type="project" value="UniProtKB-KW"/>
</dbReference>
<gene>
    <name evidence="6" type="ORF">JW984_04920</name>
</gene>
<comment type="similarity">
    <text evidence="3">Belongs to the AAA ATPase family. Highly divergent.</text>
</comment>
<dbReference type="PANTHER" id="PTHR42960">
    <property type="entry name" value="YCF46 PROTEIN"/>
    <property type="match status" value="1"/>
</dbReference>
<protein>
    <recommendedName>
        <fullName evidence="4">Uncharacterized AAA domain-containing protein ycf46</fullName>
    </recommendedName>
</protein>
<feature type="domain" description="AAA+ ATPase" evidence="5">
    <location>
        <begin position="271"/>
        <end position="406"/>
    </location>
</feature>
<dbReference type="InterPro" id="IPR003959">
    <property type="entry name" value="ATPase_AAA_core"/>
</dbReference>
<evidence type="ECO:0000256" key="2">
    <source>
        <dbReference type="ARBA" id="ARBA00022840"/>
    </source>
</evidence>
<dbReference type="Pfam" id="PF17862">
    <property type="entry name" value="AAA_lid_3"/>
    <property type="match status" value="1"/>
</dbReference>
<dbReference type="InterPro" id="IPR003593">
    <property type="entry name" value="AAA+_ATPase"/>
</dbReference>
<evidence type="ECO:0000256" key="4">
    <source>
        <dbReference type="ARBA" id="ARBA00040480"/>
    </source>
</evidence>
<reference evidence="6" key="1">
    <citation type="journal article" date="2021" name="Environ. Microbiol.">
        <title>Genomic characterization of three novel Desulfobacterota classes expand the metabolic and phylogenetic diversity of the phylum.</title>
        <authorList>
            <person name="Murphy C.L."/>
            <person name="Biggerstaff J."/>
            <person name="Eichhorn A."/>
            <person name="Ewing E."/>
            <person name="Shahan R."/>
            <person name="Soriano D."/>
            <person name="Stewart S."/>
            <person name="VanMol K."/>
            <person name="Walker R."/>
            <person name="Walters P."/>
            <person name="Elshahed M.S."/>
            <person name="Youssef N.H."/>
        </authorList>
    </citation>
    <scope>NUCLEOTIDE SEQUENCE</scope>
    <source>
        <strain evidence="6">Zod_Metabat.24</strain>
    </source>
</reference>
<keyword evidence="1" id="KW-0547">Nucleotide-binding</keyword>